<evidence type="ECO:0000313" key="3">
    <source>
        <dbReference type="Proteomes" id="UP000318405"/>
    </source>
</evidence>
<protein>
    <submittedName>
        <fullName evidence="2">Helix-turn-helix transcriptional regulator</fullName>
    </submittedName>
</protein>
<feature type="domain" description="HTH cro/C1-type" evidence="1">
    <location>
        <begin position="19"/>
        <end position="64"/>
    </location>
</feature>
<dbReference type="OrthoDB" id="8636468at2"/>
<dbReference type="GO" id="GO:0003677">
    <property type="term" value="F:DNA binding"/>
    <property type="evidence" value="ECO:0007669"/>
    <property type="project" value="InterPro"/>
</dbReference>
<dbReference type="SMART" id="SM00530">
    <property type="entry name" value="HTH_XRE"/>
    <property type="match status" value="1"/>
</dbReference>
<dbReference type="EMBL" id="VLTJ01000002">
    <property type="protein sequence ID" value="TSH99030.1"/>
    <property type="molecule type" value="Genomic_DNA"/>
</dbReference>
<dbReference type="CDD" id="cd00093">
    <property type="entry name" value="HTH_XRE"/>
    <property type="match status" value="1"/>
</dbReference>
<evidence type="ECO:0000259" key="1">
    <source>
        <dbReference type="PROSITE" id="PS50943"/>
    </source>
</evidence>
<comment type="caution">
    <text evidence="2">The sequence shown here is derived from an EMBL/GenBank/DDBJ whole genome shotgun (WGS) entry which is preliminary data.</text>
</comment>
<dbReference type="AlphaFoldDB" id="A0A556B1I4"/>
<sequence>MSDLAARLLDLMRSHGLRTQSQLARRAGVRQSTIHRILHQPGYAPTLSTLERLAQALGVSLAWLAEGHTQSDPRIPRNRVSDVPPAYPISNDERLAEALAILERLDDEARTHVLAVLRLIDAPPGRRNRK</sequence>
<gene>
    <name evidence="2" type="ORF">FOZ76_01300</name>
</gene>
<organism evidence="2 3">
    <name type="scientific">Verticiella sediminum</name>
    <dbReference type="NCBI Taxonomy" id="1247510"/>
    <lineage>
        <taxon>Bacteria</taxon>
        <taxon>Pseudomonadati</taxon>
        <taxon>Pseudomonadota</taxon>
        <taxon>Betaproteobacteria</taxon>
        <taxon>Burkholderiales</taxon>
        <taxon>Alcaligenaceae</taxon>
        <taxon>Verticiella</taxon>
    </lineage>
</organism>
<dbReference type="InterPro" id="IPR001387">
    <property type="entry name" value="Cro/C1-type_HTH"/>
</dbReference>
<dbReference type="SUPFAM" id="SSF47413">
    <property type="entry name" value="lambda repressor-like DNA-binding domains"/>
    <property type="match status" value="1"/>
</dbReference>
<evidence type="ECO:0000313" key="2">
    <source>
        <dbReference type="EMBL" id="TSH99030.1"/>
    </source>
</evidence>
<dbReference type="InterPro" id="IPR010982">
    <property type="entry name" value="Lambda_DNA-bd_dom_sf"/>
</dbReference>
<dbReference type="Pfam" id="PF01381">
    <property type="entry name" value="HTH_3"/>
    <property type="match status" value="1"/>
</dbReference>
<dbReference type="Gene3D" id="1.10.260.40">
    <property type="entry name" value="lambda repressor-like DNA-binding domains"/>
    <property type="match status" value="1"/>
</dbReference>
<keyword evidence="3" id="KW-1185">Reference proteome</keyword>
<accession>A0A556B1I4</accession>
<dbReference type="PROSITE" id="PS50943">
    <property type="entry name" value="HTH_CROC1"/>
    <property type="match status" value="1"/>
</dbReference>
<reference evidence="2 3" key="1">
    <citation type="submission" date="2019-07" db="EMBL/GenBank/DDBJ databases">
        <title>Qingshengfaniella alkalisoli gen. nov., sp. nov., isolated from saline soil.</title>
        <authorList>
            <person name="Xu L."/>
            <person name="Huang X.-X."/>
            <person name="Sun J.-Q."/>
        </authorList>
    </citation>
    <scope>NUCLEOTIDE SEQUENCE [LARGE SCALE GENOMIC DNA]</scope>
    <source>
        <strain evidence="2 3">DSM 27279</strain>
    </source>
</reference>
<proteinExistence type="predicted"/>
<name>A0A556B1I4_9BURK</name>
<dbReference type="RefSeq" id="WP_143946308.1">
    <property type="nucleotide sequence ID" value="NZ_BAABMB010000001.1"/>
</dbReference>
<dbReference type="Proteomes" id="UP000318405">
    <property type="component" value="Unassembled WGS sequence"/>
</dbReference>